<dbReference type="Pfam" id="PF22909">
    <property type="entry name" value="Caulimovir_coat_dom"/>
    <property type="match status" value="1"/>
</dbReference>
<dbReference type="GO" id="GO:0003676">
    <property type="term" value="F:nucleic acid binding"/>
    <property type="evidence" value="ECO:0007669"/>
    <property type="project" value="InterPro"/>
</dbReference>
<name>Q9XG71_TOBAC</name>
<feature type="coiled-coil region" evidence="2">
    <location>
        <begin position="62"/>
        <end position="145"/>
    </location>
</feature>
<dbReference type="PROSITE" id="PS50158">
    <property type="entry name" value="ZF_CCHC"/>
    <property type="match status" value="1"/>
</dbReference>
<feature type="region of interest" description="Disordered" evidence="3">
    <location>
        <begin position="146"/>
        <end position="169"/>
    </location>
</feature>
<evidence type="ECO:0000256" key="1">
    <source>
        <dbReference type="PROSITE-ProRule" id="PRU00047"/>
    </source>
</evidence>
<feature type="region of interest" description="Disordered" evidence="3">
    <location>
        <begin position="577"/>
        <end position="598"/>
    </location>
</feature>
<evidence type="ECO:0000256" key="3">
    <source>
        <dbReference type="SAM" id="MobiDB-lite"/>
    </source>
</evidence>
<dbReference type="InterPro" id="IPR001878">
    <property type="entry name" value="Znf_CCHC"/>
</dbReference>
<feature type="domain" description="CCHC-type" evidence="4">
    <location>
        <begin position="522"/>
        <end position="536"/>
    </location>
</feature>
<evidence type="ECO:0000313" key="5">
    <source>
        <dbReference type="EMBL" id="CAB42620.1"/>
    </source>
</evidence>
<accession>Q9XG71</accession>
<keyword evidence="1" id="KW-0863">Zinc-finger</keyword>
<organism evidence="5">
    <name type="scientific">Nicotiana tabacum</name>
    <name type="common">Common tobacco</name>
    <dbReference type="NCBI Taxonomy" id="4097"/>
    <lineage>
        <taxon>Eukaryota</taxon>
        <taxon>Viridiplantae</taxon>
        <taxon>Streptophyta</taxon>
        <taxon>Embryophyta</taxon>
        <taxon>Tracheophyta</taxon>
        <taxon>Spermatophyta</taxon>
        <taxon>Magnoliopsida</taxon>
        <taxon>eudicotyledons</taxon>
        <taxon>Gunneridae</taxon>
        <taxon>Pentapetalae</taxon>
        <taxon>asterids</taxon>
        <taxon>lamiids</taxon>
        <taxon>Solanales</taxon>
        <taxon>Solanaceae</taxon>
        <taxon>Nicotianoideae</taxon>
        <taxon>Nicotianeae</taxon>
        <taxon>Nicotiana</taxon>
    </lineage>
</organism>
<keyword evidence="2" id="KW-0175">Coiled coil</keyword>
<feature type="compositionally biased region" description="Polar residues" evidence="3">
    <location>
        <begin position="146"/>
        <end position="155"/>
    </location>
</feature>
<reference evidence="5" key="1">
    <citation type="journal article" date="1999" name="Proc. Natl. Acad. Sci. U.S.A.">
        <title>Integrated pararetroviral sequences define a unique class of dispersed repetitive DNA in plants.</title>
        <authorList>
            <person name="Jakowitsch J."/>
            <person name="Mette M.F."/>
            <person name="van der Winden J."/>
            <person name="Matzke M.A."/>
            <person name="Matzke A.J."/>
        </authorList>
    </citation>
    <scope>NUCLEOTIDE SEQUENCE</scope>
</reference>
<keyword evidence="1" id="KW-0862">Zinc</keyword>
<dbReference type="SUPFAM" id="SSF57756">
    <property type="entry name" value="Retrovirus zinc finger-like domains"/>
    <property type="match status" value="1"/>
</dbReference>
<dbReference type="AlphaFoldDB" id="Q9XG71"/>
<evidence type="ECO:0000259" key="4">
    <source>
        <dbReference type="PROSITE" id="PS50158"/>
    </source>
</evidence>
<sequence>MNKEEFALEEKTYENPEGLKITIIFSNLGRRYKKIGNNLNLMLEKETVKLEDSLTAMVRITKENEEIDRKREIKEIQQQAKEKIQQIEEVKNTKITELEKELEMLKQMYANKLKEKEKRKEEEEELKLTNEIERFKLQLEEVQESPSKISINEINDQSDKDTELGENYSETSETYTELIEKTEKIKINPEINTGDMNEDKPSISGIKNPKQLNPTYYRVSYDAYDRNKTLWDKRLNKKWAPRQITEQYNFLDLDCVADINKTIQLWIGYISKQLIDNKITITETPGYIERTLIGTVKLWLQNLSSESLDTLRSNKKLDGTTTTTVTDILNKYEIAIRNEFSSMTTEVEEQNKEKITNRNLMTKLAICNMCYIDEYTCAFRDYYYKGTYSPDESKEIRKLYFTKLPEPFSSKIIKSWNEAGLADTLGVRIKFLQNWFIELCEKYKENMKMEKILVKNLACCKSRIAPQFGCTDKYYKKEGKKKKFKSKYSKYKYRKPRRRYYVKNYKHKKPYRKKKKLTECTCYNCGKLGHLAKDCKLPKNPKKKQITEILIDNDKYTQVEYVDYELSSEDSIYEISENEFSENEINKDIEESDEENYD</sequence>
<proteinExistence type="predicted"/>
<dbReference type="EMBL" id="AJ238747">
    <property type="protein sequence ID" value="CAB42620.1"/>
    <property type="molecule type" value="Genomic_DNA"/>
</dbReference>
<dbReference type="SMART" id="SM00343">
    <property type="entry name" value="ZnF_C2HC"/>
    <property type="match status" value="1"/>
</dbReference>
<dbReference type="Pfam" id="PF00098">
    <property type="entry name" value="zf-CCHC"/>
    <property type="match status" value="1"/>
</dbReference>
<dbReference type="GO" id="GO:0008270">
    <property type="term" value="F:zinc ion binding"/>
    <property type="evidence" value="ECO:0007669"/>
    <property type="project" value="UniProtKB-KW"/>
</dbReference>
<evidence type="ECO:0000256" key="2">
    <source>
        <dbReference type="SAM" id="Coils"/>
    </source>
</evidence>
<dbReference type="Gene3D" id="4.10.60.10">
    <property type="entry name" value="Zinc finger, CCHC-type"/>
    <property type="match status" value="1"/>
</dbReference>
<protein>
    <submittedName>
        <fullName evidence="5">Putative coat protein</fullName>
    </submittedName>
</protein>
<keyword evidence="1" id="KW-0479">Metal-binding</keyword>
<dbReference type="InterPro" id="IPR036875">
    <property type="entry name" value="Znf_CCHC_sf"/>
</dbReference>